<dbReference type="KEGG" id="ptaw:DW352_03805"/>
<dbReference type="PROSITE" id="PS01117">
    <property type="entry name" value="HTH_MARR_1"/>
    <property type="match status" value="1"/>
</dbReference>
<dbReference type="PANTHER" id="PTHR33164">
    <property type="entry name" value="TRANSCRIPTIONAL REGULATOR, MARR FAMILY"/>
    <property type="match status" value="1"/>
</dbReference>
<reference evidence="5 6" key="1">
    <citation type="submission" date="2018-07" db="EMBL/GenBank/DDBJ databases">
        <authorList>
            <person name="Quirk P.G."/>
            <person name="Krulwich T.A."/>
        </authorList>
    </citation>
    <scope>NUCLEOTIDE SEQUENCE [LARGE SCALE GENOMIC DNA]</scope>
    <source>
        <strain evidence="5 6">CC-BB4</strain>
    </source>
</reference>
<dbReference type="GO" id="GO:0003677">
    <property type="term" value="F:DNA binding"/>
    <property type="evidence" value="ECO:0007669"/>
    <property type="project" value="UniProtKB-KW"/>
</dbReference>
<evidence type="ECO:0000259" key="4">
    <source>
        <dbReference type="PROSITE" id="PS50995"/>
    </source>
</evidence>
<dbReference type="Gene3D" id="1.10.10.10">
    <property type="entry name" value="Winged helix-like DNA-binding domain superfamily/Winged helix DNA-binding domain"/>
    <property type="match status" value="1"/>
</dbReference>
<evidence type="ECO:0000256" key="3">
    <source>
        <dbReference type="ARBA" id="ARBA00023163"/>
    </source>
</evidence>
<protein>
    <submittedName>
        <fullName evidence="5">MarR family transcriptional regulator</fullName>
    </submittedName>
</protein>
<dbReference type="PRINTS" id="PR00598">
    <property type="entry name" value="HTHMARR"/>
</dbReference>
<dbReference type="EMBL" id="CP031417">
    <property type="protein sequence ID" value="AXK79721.1"/>
    <property type="molecule type" value="Genomic_DNA"/>
</dbReference>
<keyword evidence="1" id="KW-0805">Transcription regulation</keyword>
<dbReference type="AlphaFoldDB" id="A0A345ZS24"/>
<dbReference type="InterPro" id="IPR039422">
    <property type="entry name" value="MarR/SlyA-like"/>
</dbReference>
<gene>
    <name evidence="5" type="ORF">DW352_03805</name>
</gene>
<organism evidence="5 6">
    <name type="scientific">Pseudolabrys taiwanensis</name>
    <dbReference type="NCBI Taxonomy" id="331696"/>
    <lineage>
        <taxon>Bacteria</taxon>
        <taxon>Pseudomonadati</taxon>
        <taxon>Pseudomonadota</taxon>
        <taxon>Alphaproteobacteria</taxon>
        <taxon>Hyphomicrobiales</taxon>
        <taxon>Xanthobacteraceae</taxon>
        <taxon>Pseudolabrys</taxon>
    </lineage>
</organism>
<dbReference type="GO" id="GO:0003700">
    <property type="term" value="F:DNA-binding transcription factor activity"/>
    <property type="evidence" value="ECO:0007669"/>
    <property type="project" value="InterPro"/>
</dbReference>
<dbReference type="SMART" id="SM00347">
    <property type="entry name" value="HTH_MARR"/>
    <property type="match status" value="1"/>
</dbReference>
<dbReference type="Pfam" id="PF01047">
    <property type="entry name" value="MarR"/>
    <property type="match status" value="1"/>
</dbReference>
<dbReference type="InterPro" id="IPR000835">
    <property type="entry name" value="HTH_MarR-typ"/>
</dbReference>
<proteinExistence type="predicted"/>
<dbReference type="InterPro" id="IPR036388">
    <property type="entry name" value="WH-like_DNA-bd_sf"/>
</dbReference>
<feature type="domain" description="HTH marR-type" evidence="4">
    <location>
        <begin position="35"/>
        <end position="165"/>
    </location>
</feature>
<keyword evidence="2" id="KW-0238">DNA-binding</keyword>
<dbReference type="SUPFAM" id="SSF46785">
    <property type="entry name" value="Winged helix' DNA-binding domain"/>
    <property type="match status" value="1"/>
</dbReference>
<dbReference type="Proteomes" id="UP000254889">
    <property type="component" value="Chromosome"/>
</dbReference>
<evidence type="ECO:0000256" key="2">
    <source>
        <dbReference type="ARBA" id="ARBA00023125"/>
    </source>
</evidence>
<sequence>MAKKAQRAPSGAVSGTGNAEMITAAEDQAAAETNVETIEREIGELARVLEAMQRRRNYPLDRAQFLLLRVLEARGPTPTATLADLLLLDDSTVTRQIAAMEDAELVAREPNPNDRRSSLIHATRHGLTVMRKMRRMRLERIDRLVADWTADERDTLAGLLTKLNGTLKRSLKDA</sequence>
<keyword evidence="3" id="KW-0804">Transcription</keyword>
<dbReference type="InterPro" id="IPR023187">
    <property type="entry name" value="Tscrpt_reg_MarR-type_CS"/>
</dbReference>
<dbReference type="GO" id="GO:0006950">
    <property type="term" value="P:response to stress"/>
    <property type="evidence" value="ECO:0007669"/>
    <property type="project" value="TreeGrafter"/>
</dbReference>
<dbReference type="PROSITE" id="PS50995">
    <property type="entry name" value="HTH_MARR_2"/>
    <property type="match status" value="1"/>
</dbReference>
<dbReference type="OrthoDB" id="7774677at2"/>
<evidence type="ECO:0000313" key="6">
    <source>
        <dbReference type="Proteomes" id="UP000254889"/>
    </source>
</evidence>
<evidence type="ECO:0000313" key="5">
    <source>
        <dbReference type="EMBL" id="AXK79721.1"/>
    </source>
</evidence>
<dbReference type="InterPro" id="IPR036390">
    <property type="entry name" value="WH_DNA-bd_sf"/>
</dbReference>
<evidence type="ECO:0000256" key="1">
    <source>
        <dbReference type="ARBA" id="ARBA00023015"/>
    </source>
</evidence>
<keyword evidence="6" id="KW-1185">Reference proteome</keyword>
<dbReference type="PANTHER" id="PTHR33164:SF57">
    <property type="entry name" value="MARR-FAMILY TRANSCRIPTIONAL REGULATOR"/>
    <property type="match status" value="1"/>
</dbReference>
<accession>A0A345ZS24</accession>
<name>A0A345ZS24_9HYPH</name>